<dbReference type="InterPro" id="IPR004805">
    <property type="entry name" value="DnaE2/DnaE/PolC"/>
</dbReference>
<evidence type="ECO:0000259" key="4">
    <source>
        <dbReference type="Pfam" id="PF01336"/>
    </source>
</evidence>
<accession>A0A656Z2V6</accession>
<dbReference type="GO" id="GO:0006260">
    <property type="term" value="P:DNA replication"/>
    <property type="evidence" value="ECO:0007669"/>
    <property type="project" value="InterPro"/>
</dbReference>
<feature type="domain" description="OB" evidence="4">
    <location>
        <begin position="166"/>
        <end position="236"/>
    </location>
</feature>
<dbReference type="InterPro" id="IPR004365">
    <property type="entry name" value="NA-bd_OB_tRNA"/>
</dbReference>
<gene>
    <name evidence="6" type="ORF">AB664_15945</name>
</gene>
<comment type="caution">
    <text evidence="6">The sequence shown here is derived from an EMBL/GenBank/DDBJ whole genome shotgun (WGS) entry which is preliminary data.</text>
</comment>
<feature type="compositionally biased region" description="Basic and acidic residues" evidence="3">
    <location>
        <begin position="250"/>
        <end position="264"/>
    </location>
</feature>
<reference evidence="6" key="1">
    <citation type="submission" date="2016-02" db="EMBL/GenBank/DDBJ databases">
        <title>Genomic sequences of Ochrobactrum anthropi.</title>
        <authorList>
            <person name="Chudasama K.S."/>
            <person name="Thaker V.S."/>
        </authorList>
    </citation>
    <scope>NUCLEOTIDE SEQUENCE [LARGE SCALE GENOMIC DNA]</scope>
    <source>
        <strain evidence="6">SUBG007</strain>
    </source>
</reference>
<dbReference type="GO" id="GO:0008408">
    <property type="term" value="F:3'-5' exonuclease activity"/>
    <property type="evidence" value="ECO:0007669"/>
    <property type="project" value="InterPro"/>
</dbReference>
<evidence type="ECO:0000256" key="1">
    <source>
        <dbReference type="ARBA" id="ARBA00007391"/>
    </source>
</evidence>
<dbReference type="EMBL" id="LUAY01006926">
    <property type="protein sequence ID" value="KYB44973.1"/>
    <property type="molecule type" value="Genomic_DNA"/>
</dbReference>
<protein>
    <recommendedName>
        <fullName evidence="2">Error-prone DNA polymerase</fullName>
    </recommendedName>
</protein>
<evidence type="ECO:0000313" key="6">
    <source>
        <dbReference type="EMBL" id="KYB44973.1"/>
    </source>
</evidence>
<evidence type="ECO:0000256" key="2">
    <source>
        <dbReference type="ARBA" id="ARBA00017273"/>
    </source>
</evidence>
<comment type="similarity">
    <text evidence="1">Belongs to the DNA polymerase type-C family. DnaE2 subfamily.</text>
</comment>
<feature type="domain" description="DNA polymerase helix-hairpin-helix motif" evidence="5">
    <location>
        <begin position="9"/>
        <end position="75"/>
    </location>
</feature>
<evidence type="ECO:0000256" key="3">
    <source>
        <dbReference type="SAM" id="MobiDB-lite"/>
    </source>
</evidence>
<dbReference type="Pfam" id="PF01336">
    <property type="entry name" value="tRNA_anti-codon"/>
    <property type="match status" value="1"/>
</dbReference>
<evidence type="ECO:0000259" key="5">
    <source>
        <dbReference type="Pfam" id="PF14579"/>
    </source>
</evidence>
<name>A0A656Z2V6_BRUAN</name>
<proteinExistence type="inferred from homology"/>
<dbReference type="Pfam" id="PF14579">
    <property type="entry name" value="HHH_6"/>
    <property type="match status" value="1"/>
</dbReference>
<dbReference type="GO" id="GO:0003676">
    <property type="term" value="F:nucleic acid binding"/>
    <property type="evidence" value="ECO:0007669"/>
    <property type="project" value="InterPro"/>
</dbReference>
<dbReference type="Gene3D" id="2.40.50.140">
    <property type="entry name" value="Nucleic acid-binding proteins"/>
    <property type="match status" value="1"/>
</dbReference>
<dbReference type="InterPro" id="IPR029460">
    <property type="entry name" value="DNAPol_HHH"/>
</dbReference>
<sequence length="302" mass="34055">MERIENSDRFAVRLGMRIIKGLPEADAARIVLSRADSRFESADDMWRRSGVPTASLVKLAKADAFLPSMGLERREALWDIKALRDEPLELWAAAAERESKTFAEMQEPDVVLKSMTEGREVVEDYTVTGLTLRSHPMSFLRNDLKAKRIVTCAEAMNERDGRWLWTAGLVLVRQRPGSAKGVMFLTLEDETGIVNAVVWPSLFERQRRVLMTASMMGIHGKIQREGEVVHLVAQRLFDFSSDLSSLGERDAEFPLPHGRGDQVKHGGGPDPRDNPKPAVQARDIYIPDLHIDTLKVKSRNFH</sequence>
<dbReference type="AlphaFoldDB" id="A0A656Z2V6"/>
<dbReference type="CDD" id="cd04485">
    <property type="entry name" value="DnaE_OBF"/>
    <property type="match status" value="1"/>
</dbReference>
<dbReference type="PANTHER" id="PTHR32294:SF4">
    <property type="entry name" value="ERROR-PRONE DNA POLYMERASE"/>
    <property type="match status" value="1"/>
</dbReference>
<dbReference type="InterPro" id="IPR012340">
    <property type="entry name" value="NA-bd_OB-fold"/>
</dbReference>
<feature type="region of interest" description="Disordered" evidence="3">
    <location>
        <begin position="250"/>
        <end position="278"/>
    </location>
</feature>
<dbReference type="PANTHER" id="PTHR32294">
    <property type="entry name" value="DNA POLYMERASE III SUBUNIT ALPHA"/>
    <property type="match status" value="1"/>
</dbReference>
<organism evidence="6">
    <name type="scientific">Brucella anthropi</name>
    <name type="common">Ochrobactrum anthropi</name>
    <dbReference type="NCBI Taxonomy" id="529"/>
    <lineage>
        <taxon>Bacteria</taxon>
        <taxon>Pseudomonadati</taxon>
        <taxon>Pseudomonadota</taxon>
        <taxon>Alphaproteobacteria</taxon>
        <taxon>Hyphomicrobiales</taxon>
        <taxon>Brucellaceae</taxon>
        <taxon>Brucella/Ochrobactrum group</taxon>
        <taxon>Brucella</taxon>
    </lineage>
</organism>